<dbReference type="PANTHER" id="PTHR45266">
    <property type="entry name" value="OXALOACETATE DECARBOXYLASE ALPHA CHAIN"/>
    <property type="match status" value="1"/>
</dbReference>
<dbReference type="Gene3D" id="2.40.50.100">
    <property type="match status" value="1"/>
</dbReference>
<evidence type="ECO:0000313" key="5">
    <source>
        <dbReference type="EMBL" id="GIM27482.1"/>
    </source>
</evidence>
<evidence type="ECO:0000259" key="4">
    <source>
        <dbReference type="PROSITE" id="PS50968"/>
    </source>
</evidence>
<comment type="caution">
    <text evidence="5">The sequence shown here is derived from an EMBL/GenBank/DDBJ whole genome shotgun (WGS) entry which is preliminary data.</text>
</comment>
<dbReference type="RefSeq" id="WP_212902240.1">
    <property type="nucleotide sequence ID" value="NZ_BOPZ01000001.1"/>
</dbReference>
<dbReference type="Proteomes" id="UP000679179">
    <property type="component" value="Unassembled WGS sequence"/>
</dbReference>
<dbReference type="InterPro" id="IPR011053">
    <property type="entry name" value="Single_hybrid_motif"/>
</dbReference>
<accession>A0A919VEU9</accession>
<evidence type="ECO:0000256" key="1">
    <source>
        <dbReference type="ARBA" id="ARBA00017562"/>
    </source>
</evidence>
<dbReference type="GO" id="GO:0003989">
    <property type="term" value="F:acetyl-CoA carboxylase activity"/>
    <property type="evidence" value="ECO:0007669"/>
    <property type="project" value="InterPro"/>
</dbReference>
<evidence type="ECO:0000313" key="6">
    <source>
        <dbReference type="Proteomes" id="UP000679179"/>
    </source>
</evidence>
<comment type="pathway">
    <text evidence="3">Lipid metabolism; fatty acid biosynthesis.</text>
</comment>
<keyword evidence="3" id="KW-0275">Fatty acid biosynthesis</keyword>
<reference evidence="5" key="1">
    <citation type="submission" date="2021-03" db="EMBL/GenBank/DDBJ databases">
        <title>Taxonomic study of Clostridium polyendosporum from meadow-gley soil under rice.</title>
        <authorList>
            <person name="Kobayashi H."/>
            <person name="Tanizawa Y."/>
            <person name="Yagura M."/>
        </authorList>
    </citation>
    <scope>NUCLEOTIDE SEQUENCE</scope>
    <source>
        <strain evidence="5">JCM 30710</strain>
    </source>
</reference>
<evidence type="ECO:0000256" key="3">
    <source>
        <dbReference type="RuleBase" id="RU364072"/>
    </source>
</evidence>
<dbReference type="EMBL" id="BOPZ01000001">
    <property type="protein sequence ID" value="GIM27482.1"/>
    <property type="molecule type" value="Genomic_DNA"/>
</dbReference>
<sequence>MDYASIKELIKIINDSELTTFEMEFDGVILKMGKGGVQPSAITQEKVKPTTISKPSKIEDIKEEVVLEEEKGGTFVTSPIVGTFYTAPSTEKPPFVKVGDKVKKGDVLCIIEAMKIMNEIQSDADGEIAEILVANEQMVEYGQKLFRIK</sequence>
<keyword evidence="3" id="KW-0444">Lipid biosynthesis</keyword>
<comment type="function">
    <text evidence="3">This protein is a component of the acetyl coenzyme A carboxylase complex; first, biotin carboxylase catalyzes the carboxylation of the carrier protein and then the transcarboxylase transfers the carboxyl group to form malonyl-CoA.</text>
</comment>
<dbReference type="InterPro" id="IPR001249">
    <property type="entry name" value="AcCoA_biotinCC"/>
</dbReference>
<keyword evidence="3" id="KW-0443">Lipid metabolism</keyword>
<proteinExistence type="predicted"/>
<dbReference type="PANTHER" id="PTHR45266:SF3">
    <property type="entry name" value="OXALOACETATE DECARBOXYLASE ALPHA CHAIN"/>
    <property type="match status" value="1"/>
</dbReference>
<dbReference type="GO" id="GO:0006633">
    <property type="term" value="P:fatty acid biosynthetic process"/>
    <property type="evidence" value="ECO:0007669"/>
    <property type="project" value="UniProtKB-KW"/>
</dbReference>
<keyword evidence="3" id="KW-0276">Fatty acid metabolism</keyword>
<gene>
    <name evidence="5" type="primary">accB</name>
    <name evidence="5" type="ORF">CPJCM30710_01480</name>
</gene>
<dbReference type="AlphaFoldDB" id="A0A919VEU9"/>
<protein>
    <recommendedName>
        <fullName evidence="1 3">Biotin carboxyl carrier protein of acetyl-CoA carboxylase</fullName>
    </recommendedName>
</protein>
<dbReference type="FunFam" id="2.40.50.100:FF:000003">
    <property type="entry name" value="Acetyl-CoA carboxylase biotin carboxyl carrier protein"/>
    <property type="match status" value="1"/>
</dbReference>
<dbReference type="Pfam" id="PF00364">
    <property type="entry name" value="Biotin_lipoyl"/>
    <property type="match status" value="1"/>
</dbReference>
<dbReference type="InterPro" id="IPR000089">
    <property type="entry name" value="Biotin_lipoyl"/>
</dbReference>
<dbReference type="GO" id="GO:0009317">
    <property type="term" value="C:acetyl-CoA carboxylase complex"/>
    <property type="evidence" value="ECO:0007669"/>
    <property type="project" value="InterPro"/>
</dbReference>
<dbReference type="NCBIfam" id="TIGR00531">
    <property type="entry name" value="BCCP"/>
    <property type="match status" value="1"/>
</dbReference>
<dbReference type="CDD" id="cd06850">
    <property type="entry name" value="biotinyl_domain"/>
    <property type="match status" value="1"/>
</dbReference>
<organism evidence="5 6">
    <name type="scientific">Clostridium polyendosporum</name>
    <dbReference type="NCBI Taxonomy" id="69208"/>
    <lineage>
        <taxon>Bacteria</taxon>
        <taxon>Bacillati</taxon>
        <taxon>Bacillota</taxon>
        <taxon>Clostridia</taxon>
        <taxon>Eubacteriales</taxon>
        <taxon>Clostridiaceae</taxon>
        <taxon>Clostridium</taxon>
    </lineage>
</organism>
<dbReference type="SUPFAM" id="SSF51230">
    <property type="entry name" value="Single hybrid motif"/>
    <property type="match status" value="1"/>
</dbReference>
<feature type="domain" description="Lipoyl-binding" evidence="4">
    <location>
        <begin position="73"/>
        <end position="149"/>
    </location>
</feature>
<keyword evidence="2 3" id="KW-0092">Biotin</keyword>
<keyword evidence="6" id="KW-1185">Reference proteome</keyword>
<dbReference type="InterPro" id="IPR050709">
    <property type="entry name" value="Biotin_Carboxyl_Carrier/Decarb"/>
</dbReference>
<dbReference type="PROSITE" id="PS50968">
    <property type="entry name" value="BIOTINYL_LIPOYL"/>
    <property type="match status" value="1"/>
</dbReference>
<evidence type="ECO:0000256" key="2">
    <source>
        <dbReference type="ARBA" id="ARBA00023267"/>
    </source>
</evidence>
<name>A0A919VEU9_9CLOT</name>
<dbReference type="PRINTS" id="PR01071">
    <property type="entry name" value="ACOABIOTINCC"/>
</dbReference>